<evidence type="ECO:0000256" key="10">
    <source>
        <dbReference type="ARBA" id="ARBA00023310"/>
    </source>
</evidence>
<evidence type="ECO:0000256" key="4">
    <source>
        <dbReference type="ARBA" id="ARBA00022547"/>
    </source>
</evidence>
<feature type="transmembrane region" description="Helical" evidence="12">
    <location>
        <begin position="12"/>
        <end position="31"/>
    </location>
</feature>
<protein>
    <recommendedName>
        <fullName evidence="11">ATP synthase subunit a</fullName>
    </recommendedName>
</protein>
<reference evidence="13" key="1">
    <citation type="journal article" date="2009" name="BMC Genomics">
        <title>Tunicate mitogenomics and phylogenetics: peculiarities of the Herdmania momus mitochondrial genome and support for the new chordate phylogeny.</title>
        <authorList>
            <person name="Singh T.R."/>
            <person name="Tsagkogeorga G."/>
            <person name="Delsuc F."/>
            <person name="Blanquart S."/>
            <person name="Shenkar N."/>
            <person name="Loya Y."/>
            <person name="Douzery E.J."/>
            <person name="Huchon D."/>
        </authorList>
    </citation>
    <scope>NUCLEOTIDE SEQUENCE</scope>
</reference>
<dbReference type="GeneID" id="8656069"/>
<dbReference type="Gene3D" id="1.20.120.220">
    <property type="entry name" value="ATP synthase, F0 complex, subunit A"/>
    <property type="match status" value="1"/>
</dbReference>
<proteinExistence type="inferred from homology"/>
<keyword evidence="10" id="KW-0066">ATP synthesis</keyword>
<dbReference type="NCBIfam" id="TIGR01131">
    <property type="entry name" value="ATP_synt_6_or_A"/>
    <property type="match status" value="1"/>
</dbReference>
<geneLocation type="mitochondrion" evidence="13"/>
<dbReference type="InterPro" id="IPR000568">
    <property type="entry name" value="ATP_synth_F0_asu"/>
</dbReference>
<dbReference type="PROSITE" id="PS00449">
    <property type="entry name" value="ATPASE_A"/>
    <property type="match status" value="1"/>
</dbReference>
<dbReference type="PANTHER" id="PTHR11410">
    <property type="entry name" value="ATP SYNTHASE SUBUNIT A"/>
    <property type="match status" value="1"/>
</dbReference>
<feature type="transmembrane region" description="Helical" evidence="12">
    <location>
        <begin position="83"/>
        <end position="101"/>
    </location>
</feature>
<evidence type="ECO:0000313" key="13">
    <source>
        <dbReference type="EMBL" id="CAX65565.1"/>
    </source>
</evidence>
<dbReference type="CDD" id="cd00310">
    <property type="entry name" value="ATP-synt_Fo_a_6"/>
    <property type="match status" value="1"/>
</dbReference>
<evidence type="ECO:0000256" key="7">
    <source>
        <dbReference type="ARBA" id="ARBA00022989"/>
    </source>
</evidence>
<keyword evidence="3" id="KW-0813">Transport</keyword>
<dbReference type="PRINTS" id="PR00123">
    <property type="entry name" value="ATPASEA"/>
</dbReference>
<dbReference type="EMBL" id="FN296153">
    <property type="protein sequence ID" value="CAX65565.1"/>
    <property type="molecule type" value="Genomic_DNA"/>
</dbReference>
<evidence type="ECO:0000256" key="1">
    <source>
        <dbReference type="ARBA" id="ARBA00004141"/>
    </source>
</evidence>
<feature type="transmembrane region" description="Helical" evidence="12">
    <location>
        <begin position="51"/>
        <end position="71"/>
    </location>
</feature>
<organism evidence="13">
    <name type="scientific">Herdmania momus</name>
    <name type="common">Brown sea squirt</name>
    <name type="synonym">Cynthia momus</name>
    <dbReference type="NCBI Taxonomy" id="7733"/>
    <lineage>
        <taxon>Eukaryota</taxon>
        <taxon>Metazoa</taxon>
        <taxon>Chordata</taxon>
        <taxon>Tunicata</taxon>
        <taxon>Ascidiacea</taxon>
        <taxon>Stolidobranchia</taxon>
        <taxon>Pyuridae</taxon>
        <taxon>Herdmania</taxon>
    </lineage>
</organism>
<accession>D1GKX4</accession>
<feature type="transmembrane region" description="Helical" evidence="12">
    <location>
        <begin position="156"/>
        <end position="180"/>
    </location>
</feature>
<dbReference type="RefSeq" id="YP_003331103.1">
    <property type="nucleotide sequence ID" value="NC_013561.1"/>
</dbReference>
<dbReference type="PANTHER" id="PTHR11410:SF0">
    <property type="entry name" value="ATP SYNTHASE SUBUNIT A"/>
    <property type="match status" value="1"/>
</dbReference>
<dbReference type="InterPro" id="IPR023011">
    <property type="entry name" value="ATP_synth_F0_asu_AS"/>
</dbReference>
<evidence type="ECO:0000256" key="2">
    <source>
        <dbReference type="ARBA" id="ARBA00006810"/>
    </source>
</evidence>
<dbReference type="Pfam" id="PF00119">
    <property type="entry name" value="ATP-synt_A"/>
    <property type="match status" value="1"/>
</dbReference>
<dbReference type="InterPro" id="IPR045083">
    <property type="entry name" value="ATP_synth_F0_asu_bact/mt"/>
</dbReference>
<dbReference type="SUPFAM" id="SSF81336">
    <property type="entry name" value="F1F0 ATP synthase subunit A"/>
    <property type="match status" value="1"/>
</dbReference>
<dbReference type="AlphaFoldDB" id="D1GKX4"/>
<evidence type="ECO:0000256" key="9">
    <source>
        <dbReference type="ARBA" id="ARBA00023136"/>
    </source>
</evidence>
<keyword evidence="7 12" id="KW-1133">Transmembrane helix</keyword>
<comment type="subcellular location">
    <subcellularLocation>
        <location evidence="1">Membrane</location>
        <topology evidence="1">Multi-pass membrane protein</topology>
    </subcellularLocation>
    <subcellularLocation>
        <location evidence="11">Mitochondrion inner membrane</location>
        <topology evidence="11">Multi-pass membrane protein</topology>
    </subcellularLocation>
</comment>
<evidence type="ECO:0000256" key="6">
    <source>
        <dbReference type="ARBA" id="ARBA00022781"/>
    </source>
</evidence>
<keyword evidence="13" id="KW-0496">Mitochondrion</keyword>
<dbReference type="CTD" id="4508"/>
<dbReference type="InterPro" id="IPR035908">
    <property type="entry name" value="F0_ATP_A_sf"/>
</dbReference>
<comment type="similarity">
    <text evidence="2">Belongs to the ATPase A chain family.</text>
</comment>
<reference evidence="13" key="2">
    <citation type="submission" date="2009-03" db="EMBL/GenBank/DDBJ databases">
        <authorList>
            <person name="Singh T."/>
        </authorList>
    </citation>
    <scope>NUCLEOTIDE SEQUENCE</scope>
</reference>
<keyword evidence="9 12" id="KW-0472">Membrane</keyword>
<dbReference type="GO" id="GO:0046933">
    <property type="term" value="F:proton-transporting ATP synthase activity, rotational mechanism"/>
    <property type="evidence" value="ECO:0007669"/>
    <property type="project" value="TreeGrafter"/>
</dbReference>
<gene>
    <name evidence="13" type="primary">atp6</name>
</gene>
<evidence type="ECO:0000256" key="5">
    <source>
        <dbReference type="ARBA" id="ARBA00022692"/>
    </source>
</evidence>
<evidence type="ECO:0000256" key="11">
    <source>
        <dbReference type="RuleBase" id="RU004450"/>
    </source>
</evidence>
<feature type="transmembrane region" description="Helical" evidence="12">
    <location>
        <begin position="121"/>
        <end position="144"/>
    </location>
</feature>
<evidence type="ECO:0000256" key="12">
    <source>
        <dbReference type="SAM" id="Phobius"/>
    </source>
</evidence>
<sequence length="209" mass="23171">MFSFFESSFFMGIPLGVLFSLMVLGFFMPILKQVKFGSFLGILASHYSNSTYPGLLLVLYLFFSVLFLNMYGLVPMSFSVTSLPMVTLGFGFVFWGGGYLYCLFNNYENFVAHFLPLGTPQALQVVLVWIELLSWLCRPVALGVRLMANITAGHLLLILVGQGVFYVGVLGLFVSVVLVGLVMLEVGVGVIQSYVYNLLLSLYMNEGLE</sequence>
<name>D1GKX4_HERMO</name>
<dbReference type="GO" id="GO:0045259">
    <property type="term" value="C:proton-transporting ATP synthase complex"/>
    <property type="evidence" value="ECO:0007669"/>
    <property type="project" value="UniProtKB-KW"/>
</dbReference>
<keyword evidence="8" id="KW-0406">Ion transport</keyword>
<dbReference type="GO" id="GO:0005743">
    <property type="term" value="C:mitochondrial inner membrane"/>
    <property type="evidence" value="ECO:0007669"/>
    <property type="project" value="UniProtKB-SubCell"/>
</dbReference>
<keyword evidence="5 12" id="KW-0812">Transmembrane</keyword>
<feature type="transmembrane region" description="Helical" evidence="12">
    <location>
        <begin position="186"/>
        <end position="204"/>
    </location>
</feature>
<evidence type="ECO:0000256" key="8">
    <source>
        <dbReference type="ARBA" id="ARBA00023065"/>
    </source>
</evidence>
<evidence type="ECO:0000256" key="3">
    <source>
        <dbReference type="ARBA" id="ARBA00022448"/>
    </source>
</evidence>
<keyword evidence="4" id="KW-0138">CF(0)</keyword>
<keyword evidence="6" id="KW-0375">Hydrogen ion transport</keyword>